<protein>
    <submittedName>
        <fullName evidence="2">Uncharacterized protein</fullName>
    </submittedName>
</protein>
<sequence>MEEEGGGRRKRRQGTECECDVAAKKPRTPSRIEAAAADDDKEEQDVMALLTLDEETVMELSELLDSSEAPFNFKVKFIEDPYTSPVIVQSSSAYVTINGNEEMCGSSFSDSDSSVMASVYMGSFRQHGMVRMLNNVADGGGAWGSDAGEEEARGGWVEGSDYVNGIFVKSLRGCCDLFETPPPHPPPPPTQSGGDGDDEMWVNFLGEDLFGGAW</sequence>
<feature type="region of interest" description="Disordered" evidence="1">
    <location>
        <begin position="178"/>
        <end position="198"/>
    </location>
</feature>
<evidence type="ECO:0000313" key="3">
    <source>
        <dbReference type="Proteomes" id="UP001630127"/>
    </source>
</evidence>
<gene>
    <name evidence="2" type="ORF">ACH5RR_006136</name>
</gene>
<comment type="caution">
    <text evidence="2">The sequence shown here is derived from an EMBL/GenBank/DDBJ whole genome shotgun (WGS) entry which is preliminary data.</text>
</comment>
<reference evidence="2 3" key="1">
    <citation type="submission" date="2024-11" db="EMBL/GenBank/DDBJ databases">
        <title>A near-complete genome assembly of Cinchona calisaya.</title>
        <authorList>
            <person name="Lian D.C."/>
            <person name="Zhao X.W."/>
            <person name="Wei L."/>
        </authorList>
    </citation>
    <scope>NUCLEOTIDE SEQUENCE [LARGE SCALE GENOMIC DNA]</scope>
    <source>
        <tissue evidence="2">Nenye</tissue>
    </source>
</reference>
<dbReference type="PANTHER" id="PTHR37265">
    <property type="entry name" value="OS01G0195300 PROTEIN"/>
    <property type="match status" value="1"/>
</dbReference>
<dbReference type="AlphaFoldDB" id="A0ABD3AN57"/>
<dbReference type="Proteomes" id="UP001630127">
    <property type="component" value="Unassembled WGS sequence"/>
</dbReference>
<dbReference type="EMBL" id="JBJUIK010000003">
    <property type="protein sequence ID" value="KAL3532615.1"/>
    <property type="molecule type" value="Genomic_DNA"/>
</dbReference>
<organism evidence="2 3">
    <name type="scientific">Cinchona calisaya</name>
    <dbReference type="NCBI Taxonomy" id="153742"/>
    <lineage>
        <taxon>Eukaryota</taxon>
        <taxon>Viridiplantae</taxon>
        <taxon>Streptophyta</taxon>
        <taxon>Embryophyta</taxon>
        <taxon>Tracheophyta</taxon>
        <taxon>Spermatophyta</taxon>
        <taxon>Magnoliopsida</taxon>
        <taxon>eudicotyledons</taxon>
        <taxon>Gunneridae</taxon>
        <taxon>Pentapetalae</taxon>
        <taxon>asterids</taxon>
        <taxon>lamiids</taxon>
        <taxon>Gentianales</taxon>
        <taxon>Rubiaceae</taxon>
        <taxon>Cinchonoideae</taxon>
        <taxon>Cinchoneae</taxon>
        <taxon>Cinchona</taxon>
    </lineage>
</organism>
<keyword evidence="3" id="KW-1185">Reference proteome</keyword>
<name>A0ABD3AN57_9GENT</name>
<feature type="compositionally biased region" description="Pro residues" evidence="1">
    <location>
        <begin position="180"/>
        <end position="190"/>
    </location>
</feature>
<dbReference type="PANTHER" id="PTHR37265:SF5">
    <property type="entry name" value="OS01G0195300 PROTEIN"/>
    <property type="match status" value="1"/>
</dbReference>
<proteinExistence type="predicted"/>
<evidence type="ECO:0000256" key="1">
    <source>
        <dbReference type="SAM" id="MobiDB-lite"/>
    </source>
</evidence>
<accession>A0ABD3AN57</accession>
<feature type="region of interest" description="Disordered" evidence="1">
    <location>
        <begin position="1"/>
        <end position="40"/>
    </location>
</feature>
<evidence type="ECO:0000313" key="2">
    <source>
        <dbReference type="EMBL" id="KAL3532615.1"/>
    </source>
</evidence>